<accession>A0A917W7R4</accession>
<dbReference type="InterPro" id="IPR050204">
    <property type="entry name" value="AraC_XylS_family_regulators"/>
</dbReference>
<evidence type="ECO:0000313" key="6">
    <source>
        <dbReference type="EMBL" id="GGL75483.1"/>
    </source>
</evidence>
<protein>
    <recommendedName>
        <fullName evidence="5">HTH araC/xylS-type domain-containing protein</fullName>
    </recommendedName>
</protein>
<evidence type="ECO:0000256" key="3">
    <source>
        <dbReference type="ARBA" id="ARBA00023159"/>
    </source>
</evidence>
<dbReference type="PROSITE" id="PS00041">
    <property type="entry name" value="HTH_ARAC_FAMILY_1"/>
    <property type="match status" value="1"/>
</dbReference>
<dbReference type="InterPro" id="IPR037923">
    <property type="entry name" value="HTH-like"/>
</dbReference>
<dbReference type="SMART" id="SM00342">
    <property type="entry name" value="HTH_ARAC"/>
    <property type="match status" value="1"/>
</dbReference>
<reference evidence="6" key="2">
    <citation type="submission" date="2020-09" db="EMBL/GenBank/DDBJ databases">
        <authorList>
            <person name="Sun Q."/>
            <person name="Zhou Y."/>
        </authorList>
    </citation>
    <scope>NUCLEOTIDE SEQUENCE</scope>
    <source>
        <strain evidence="6">CGMCC 4.7306</strain>
    </source>
</reference>
<dbReference type="Pfam" id="PF02311">
    <property type="entry name" value="AraC_binding"/>
    <property type="match status" value="1"/>
</dbReference>
<dbReference type="PANTHER" id="PTHR46796:SF2">
    <property type="entry name" value="TRANSCRIPTIONAL REGULATORY PROTEIN"/>
    <property type="match status" value="1"/>
</dbReference>
<dbReference type="Pfam" id="PF12833">
    <property type="entry name" value="HTH_18"/>
    <property type="match status" value="1"/>
</dbReference>
<keyword evidence="7" id="KW-1185">Reference proteome</keyword>
<dbReference type="InterPro" id="IPR009057">
    <property type="entry name" value="Homeodomain-like_sf"/>
</dbReference>
<dbReference type="PANTHER" id="PTHR46796">
    <property type="entry name" value="HTH-TYPE TRANSCRIPTIONAL ACTIVATOR RHAS-RELATED"/>
    <property type="match status" value="1"/>
</dbReference>
<feature type="domain" description="HTH araC/xylS-type" evidence="5">
    <location>
        <begin position="162"/>
        <end position="264"/>
    </location>
</feature>
<evidence type="ECO:0000313" key="7">
    <source>
        <dbReference type="Proteomes" id="UP000613840"/>
    </source>
</evidence>
<dbReference type="InterPro" id="IPR014710">
    <property type="entry name" value="RmlC-like_jellyroll"/>
</dbReference>
<dbReference type="RefSeq" id="WP_229670309.1">
    <property type="nucleotide sequence ID" value="NZ_BMMZ01000011.1"/>
</dbReference>
<dbReference type="InterPro" id="IPR003313">
    <property type="entry name" value="AraC-bd"/>
</dbReference>
<dbReference type="Gene3D" id="1.10.10.60">
    <property type="entry name" value="Homeodomain-like"/>
    <property type="match status" value="2"/>
</dbReference>
<sequence length="287" mass="31661">MLDQVPDLIARAAGPVRLADYPPGAAFGPRRMHDYEFVWLLRGSAVWTVDDDRQLLRPGVLALARPDAVDGYAWDPDRPSTHAYVHFGLTGADRFEPSWPTVRSLAALPVLEGICHYLLQLATDPSAESATRRDQLLALMVDIFVTGPVPRNDDLGLPSMLVALAARIRTDWDQHGIRPLGVDVLARFADVSVGHLHRVFRQQVGMAPGRALELIRLARAATTLRRSSATIAEVATLTGFANPYHFSRRFSAAYQTPPGRYRQAEDPMDPLAPLQDSALLQLNYLLG</sequence>
<evidence type="ECO:0000256" key="2">
    <source>
        <dbReference type="ARBA" id="ARBA00023125"/>
    </source>
</evidence>
<keyword evidence="1" id="KW-0805">Transcription regulation</keyword>
<dbReference type="EMBL" id="BMMZ01000011">
    <property type="protein sequence ID" value="GGL75483.1"/>
    <property type="molecule type" value="Genomic_DNA"/>
</dbReference>
<keyword evidence="4" id="KW-0804">Transcription</keyword>
<dbReference type="GO" id="GO:0043565">
    <property type="term" value="F:sequence-specific DNA binding"/>
    <property type="evidence" value="ECO:0007669"/>
    <property type="project" value="InterPro"/>
</dbReference>
<dbReference type="Gene3D" id="2.60.120.10">
    <property type="entry name" value="Jelly Rolls"/>
    <property type="match status" value="1"/>
</dbReference>
<proteinExistence type="predicted"/>
<gene>
    <name evidence="6" type="ORF">GCM10011575_37130</name>
</gene>
<dbReference type="SUPFAM" id="SSF51215">
    <property type="entry name" value="Regulatory protein AraC"/>
    <property type="match status" value="1"/>
</dbReference>
<reference evidence="6" key="1">
    <citation type="journal article" date="2014" name="Int. J. Syst. Evol. Microbiol.">
        <title>Complete genome sequence of Corynebacterium casei LMG S-19264T (=DSM 44701T), isolated from a smear-ripened cheese.</title>
        <authorList>
            <consortium name="US DOE Joint Genome Institute (JGI-PGF)"/>
            <person name="Walter F."/>
            <person name="Albersmeier A."/>
            <person name="Kalinowski J."/>
            <person name="Ruckert C."/>
        </authorList>
    </citation>
    <scope>NUCLEOTIDE SEQUENCE</scope>
    <source>
        <strain evidence="6">CGMCC 4.7306</strain>
    </source>
</reference>
<dbReference type="AlphaFoldDB" id="A0A917W7R4"/>
<name>A0A917W7R4_9ACTN</name>
<dbReference type="PROSITE" id="PS01124">
    <property type="entry name" value="HTH_ARAC_FAMILY_2"/>
    <property type="match status" value="1"/>
</dbReference>
<dbReference type="InterPro" id="IPR018060">
    <property type="entry name" value="HTH_AraC"/>
</dbReference>
<evidence type="ECO:0000259" key="5">
    <source>
        <dbReference type="PROSITE" id="PS01124"/>
    </source>
</evidence>
<evidence type="ECO:0000256" key="1">
    <source>
        <dbReference type="ARBA" id="ARBA00023015"/>
    </source>
</evidence>
<keyword evidence="2" id="KW-0238">DNA-binding</keyword>
<dbReference type="GO" id="GO:0003700">
    <property type="term" value="F:DNA-binding transcription factor activity"/>
    <property type="evidence" value="ECO:0007669"/>
    <property type="project" value="InterPro"/>
</dbReference>
<dbReference type="SUPFAM" id="SSF46689">
    <property type="entry name" value="Homeodomain-like"/>
    <property type="match status" value="2"/>
</dbReference>
<comment type="caution">
    <text evidence="6">The sequence shown here is derived from an EMBL/GenBank/DDBJ whole genome shotgun (WGS) entry which is preliminary data.</text>
</comment>
<dbReference type="InterPro" id="IPR018062">
    <property type="entry name" value="HTH_AraC-typ_CS"/>
</dbReference>
<dbReference type="Proteomes" id="UP000613840">
    <property type="component" value="Unassembled WGS sequence"/>
</dbReference>
<evidence type="ECO:0000256" key="4">
    <source>
        <dbReference type="ARBA" id="ARBA00023163"/>
    </source>
</evidence>
<keyword evidence="3" id="KW-0010">Activator</keyword>
<organism evidence="6 7">
    <name type="scientific">Microlunatus endophyticus</name>
    <dbReference type="NCBI Taxonomy" id="1716077"/>
    <lineage>
        <taxon>Bacteria</taxon>
        <taxon>Bacillati</taxon>
        <taxon>Actinomycetota</taxon>
        <taxon>Actinomycetes</taxon>
        <taxon>Propionibacteriales</taxon>
        <taxon>Propionibacteriaceae</taxon>
        <taxon>Microlunatus</taxon>
    </lineage>
</organism>